<dbReference type="AlphaFoldDB" id="A0A1G5L1T0"/>
<gene>
    <name evidence="1" type="ORF">SAMN05720606_118117</name>
</gene>
<dbReference type="SUPFAM" id="SSF48208">
    <property type="entry name" value="Six-hairpin glycosidases"/>
    <property type="match status" value="1"/>
</dbReference>
<keyword evidence="2" id="KW-1185">Reference proteome</keyword>
<dbReference type="InterPro" id="IPR008928">
    <property type="entry name" value="6-hairpin_glycosidase_sf"/>
</dbReference>
<dbReference type="RefSeq" id="WP_090924058.1">
    <property type="nucleotide sequence ID" value="NZ_FMVM01000018.1"/>
</dbReference>
<dbReference type="STRING" id="582692.SAMN05720606_118117"/>
<dbReference type="PANTHER" id="PTHR31047:SF0">
    <property type="entry name" value="MEIOTICALLY UP-REGULATED GENE 157 PROTEIN"/>
    <property type="match status" value="1"/>
</dbReference>
<dbReference type="SMART" id="SM01149">
    <property type="entry name" value="DUF1237"/>
    <property type="match status" value="1"/>
</dbReference>
<reference evidence="2" key="1">
    <citation type="submission" date="2016-10" db="EMBL/GenBank/DDBJ databases">
        <authorList>
            <person name="Varghese N."/>
            <person name="Submissions S."/>
        </authorList>
    </citation>
    <scope>NUCLEOTIDE SEQUENCE [LARGE SCALE GENOMIC DNA]</scope>
    <source>
        <strain evidence="2">BL9</strain>
    </source>
</reference>
<evidence type="ECO:0000313" key="2">
    <source>
        <dbReference type="Proteomes" id="UP000198538"/>
    </source>
</evidence>
<proteinExistence type="predicted"/>
<name>A0A1G5L1T0_9BACL</name>
<dbReference type="PIRSF" id="PIRSF028846">
    <property type="entry name" value="UCP028846"/>
    <property type="match status" value="1"/>
</dbReference>
<organism evidence="1 2">
    <name type="scientific">Paenibacillus polysaccharolyticus</name>
    <dbReference type="NCBI Taxonomy" id="582692"/>
    <lineage>
        <taxon>Bacteria</taxon>
        <taxon>Bacillati</taxon>
        <taxon>Bacillota</taxon>
        <taxon>Bacilli</taxon>
        <taxon>Bacillales</taxon>
        <taxon>Paenibacillaceae</taxon>
        <taxon>Paenibacillus</taxon>
    </lineage>
</organism>
<dbReference type="Pfam" id="PF06824">
    <property type="entry name" value="Glyco_hydro_125"/>
    <property type="match status" value="1"/>
</dbReference>
<dbReference type="EMBL" id="FMVM01000018">
    <property type="protein sequence ID" value="SCZ06391.1"/>
    <property type="molecule type" value="Genomic_DNA"/>
</dbReference>
<dbReference type="GO" id="GO:0005975">
    <property type="term" value="P:carbohydrate metabolic process"/>
    <property type="evidence" value="ECO:0007669"/>
    <property type="project" value="InterPro"/>
</dbReference>
<dbReference type="PANTHER" id="PTHR31047">
    <property type="entry name" value="MEIOTICALLY UP-REGULATED GENE 157 PROTEIN"/>
    <property type="match status" value="1"/>
</dbReference>
<dbReference type="InterPro" id="IPR008313">
    <property type="entry name" value="GH125"/>
</dbReference>
<sequence length="433" mass="49739">MHTTRKDQNISPSIQQMIGKVKAGLPDHPKLVEMFENCFTNTLTTTIQRKEDGTTFVITGDIPAMWLRDSAAQVRPYLMLASEDQELSDMIAGLVERQLRYILLDPYANAFNETESGNGHQSDLTEMNDWIWERKYEIDSLAYPIQLSYLLWKNTGRTDQFNATFRNAVNEIISLWQVEQHHETRSPYTFRRLDAPETDTLGREGRGTETVYTGMTWSGFRPSDDRCEYGYLIPSNMFAVVALRYVEEIALALLDEPMLAETARKLAEQIDEGIRKYGMVEHPEYGTIYAYETDGKGNHNLMDDANVPSLLSLPYLGYVTEDDEIYQNTRRFILSAQNPYFYEGSSASGIGSPHTPEGYIWHIALSMQGLTSVDRNEKMNMLQLIQRTDADTGLTHEGFSANDPHEYTRPWFSWSNMLYSELVMDYCGFRIQK</sequence>
<evidence type="ECO:0000313" key="1">
    <source>
        <dbReference type="EMBL" id="SCZ06391.1"/>
    </source>
</evidence>
<dbReference type="InterPro" id="IPR012341">
    <property type="entry name" value="6hp_glycosidase-like_sf"/>
</dbReference>
<accession>A0A1G5L1T0</accession>
<dbReference type="Proteomes" id="UP000198538">
    <property type="component" value="Unassembled WGS sequence"/>
</dbReference>
<protein>
    <recommendedName>
        <fullName evidence="3">Metal-independent alpha-mannosidase</fullName>
    </recommendedName>
</protein>
<evidence type="ECO:0008006" key="3">
    <source>
        <dbReference type="Google" id="ProtNLM"/>
    </source>
</evidence>
<dbReference type="Gene3D" id="1.50.10.10">
    <property type="match status" value="1"/>
</dbReference>